<dbReference type="EMBL" id="CP036279">
    <property type="protein sequence ID" value="QDU61102.1"/>
    <property type="molecule type" value="Genomic_DNA"/>
</dbReference>
<evidence type="ECO:0000256" key="1">
    <source>
        <dbReference type="SAM" id="SignalP"/>
    </source>
</evidence>
<feature type="signal peptide" evidence="1">
    <location>
        <begin position="1"/>
        <end position="31"/>
    </location>
</feature>
<dbReference type="CDD" id="cd02969">
    <property type="entry name" value="PRX_like1"/>
    <property type="match status" value="1"/>
</dbReference>
<dbReference type="InterPro" id="IPR013740">
    <property type="entry name" value="Redoxin"/>
</dbReference>
<sequence length="206" mass="22426" precursor="true">MHSQMGPAKSFSRVALWALSLPLAFVLIAHAAVTPLGPGTAAPTWKELPGIDGAKHSLADLDDAKVVVVAFTCNTCPFAQSYEERFSTFAKKYADRGVEFVAINCNLDEDDLLPAMKERAKAQGFAFPYLHDASQSVGRAFGAKVTPHLYVLDKDRKIAYVGSFDDARKPERVTKEYVVDAVEALLSGKEVPVAKTRATGCSIRYE</sequence>
<feature type="chain" id="PRO_5022081348" evidence="1">
    <location>
        <begin position="32"/>
        <end position="206"/>
    </location>
</feature>
<evidence type="ECO:0000259" key="2">
    <source>
        <dbReference type="PROSITE" id="PS51352"/>
    </source>
</evidence>
<keyword evidence="1" id="KW-0732">Signal</keyword>
<dbReference type="KEGG" id="knv:Pan216_19560"/>
<dbReference type="SUPFAM" id="SSF52833">
    <property type="entry name" value="Thioredoxin-like"/>
    <property type="match status" value="1"/>
</dbReference>
<dbReference type="Gene3D" id="3.40.30.10">
    <property type="entry name" value="Glutaredoxin"/>
    <property type="match status" value="1"/>
</dbReference>
<protein>
    <submittedName>
        <fullName evidence="3">Thiol-disulfide oxidoreductase</fullName>
    </submittedName>
</protein>
<dbReference type="Proteomes" id="UP000317093">
    <property type="component" value="Chromosome"/>
</dbReference>
<keyword evidence="4" id="KW-1185">Reference proteome</keyword>
<name>A0A518B2C6_9BACT</name>
<evidence type="ECO:0000313" key="3">
    <source>
        <dbReference type="EMBL" id="QDU61102.1"/>
    </source>
</evidence>
<dbReference type="PANTHER" id="PTHR43640">
    <property type="entry name" value="OS07G0260300 PROTEIN"/>
    <property type="match status" value="1"/>
</dbReference>
<organism evidence="3 4">
    <name type="scientific">Kolteria novifilia</name>
    <dbReference type="NCBI Taxonomy" id="2527975"/>
    <lineage>
        <taxon>Bacteria</taxon>
        <taxon>Pseudomonadati</taxon>
        <taxon>Planctomycetota</taxon>
        <taxon>Planctomycetia</taxon>
        <taxon>Kolteriales</taxon>
        <taxon>Kolteriaceae</taxon>
        <taxon>Kolteria</taxon>
    </lineage>
</organism>
<dbReference type="AlphaFoldDB" id="A0A518B2C6"/>
<dbReference type="InterPro" id="IPR013766">
    <property type="entry name" value="Thioredoxin_domain"/>
</dbReference>
<proteinExistence type="predicted"/>
<evidence type="ECO:0000313" key="4">
    <source>
        <dbReference type="Proteomes" id="UP000317093"/>
    </source>
</evidence>
<dbReference type="RefSeq" id="WP_145257739.1">
    <property type="nucleotide sequence ID" value="NZ_CP036279.1"/>
</dbReference>
<accession>A0A518B2C6</accession>
<dbReference type="GO" id="GO:0016491">
    <property type="term" value="F:oxidoreductase activity"/>
    <property type="evidence" value="ECO:0007669"/>
    <property type="project" value="InterPro"/>
</dbReference>
<dbReference type="InterPro" id="IPR047262">
    <property type="entry name" value="PRX-like1"/>
</dbReference>
<dbReference type="PANTHER" id="PTHR43640:SF1">
    <property type="entry name" value="THIOREDOXIN-DEPENDENT PEROXIREDOXIN"/>
    <property type="match status" value="1"/>
</dbReference>
<feature type="domain" description="Thioredoxin" evidence="2">
    <location>
        <begin position="36"/>
        <end position="187"/>
    </location>
</feature>
<dbReference type="OrthoDB" id="9809746at2"/>
<reference evidence="3 4" key="1">
    <citation type="submission" date="2019-02" db="EMBL/GenBank/DDBJ databases">
        <title>Deep-cultivation of Planctomycetes and their phenomic and genomic characterization uncovers novel biology.</title>
        <authorList>
            <person name="Wiegand S."/>
            <person name="Jogler M."/>
            <person name="Boedeker C."/>
            <person name="Pinto D."/>
            <person name="Vollmers J."/>
            <person name="Rivas-Marin E."/>
            <person name="Kohn T."/>
            <person name="Peeters S.H."/>
            <person name="Heuer A."/>
            <person name="Rast P."/>
            <person name="Oberbeckmann S."/>
            <person name="Bunk B."/>
            <person name="Jeske O."/>
            <person name="Meyerdierks A."/>
            <person name="Storesund J.E."/>
            <person name="Kallscheuer N."/>
            <person name="Luecker S."/>
            <person name="Lage O.M."/>
            <person name="Pohl T."/>
            <person name="Merkel B.J."/>
            <person name="Hornburger P."/>
            <person name="Mueller R.-W."/>
            <person name="Bruemmer F."/>
            <person name="Labrenz M."/>
            <person name="Spormann A.M."/>
            <person name="Op den Camp H."/>
            <person name="Overmann J."/>
            <person name="Amann R."/>
            <person name="Jetten M.S.M."/>
            <person name="Mascher T."/>
            <person name="Medema M.H."/>
            <person name="Devos D.P."/>
            <person name="Kaster A.-K."/>
            <person name="Ovreas L."/>
            <person name="Rohde M."/>
            <person name="Galperin M.Y."/>
            <person name="Jogler C."/>
        </authorList>
    </citation>
    <scope>NUCLEOTIDE SEQUENCE [LARGE SCALE GENOMIC DNA]</scope>
    <source>
        <strain evidence="3 4">Pan216</strain>
    </source>
</reference>
<dbReference type="Pfam" id="PF08534">
    <property type="entry name" value="Redoxin"/>
    <property type="match status" value="1"/>
</dbReference>
<gene>
    <name evidence="3" type="ORF">Pan216_19560</name>
</gene>
<dbReference type="PROSITE" id="PS51352">
    <property type="entry name" value="THIOREDOXIN_2"/>
    <property type="match status" value="1"/>
</dbReference>
<dbReference type="InterPro" id="IPR036249">
    <property type="entry name" value="Thioredoxin-like_sf"/>
</dbReference>